<evidence type="ECO:0000259" key="8">
    <source>
        <dbReference type="Pfam" id="PF00849"/>
    </source>
</evidence>
<dbReference type="GO" id="GO:0003723">
    <property type="term" value="F:RNA binding"/>
    <property type="evidence" value="ECO:0007669"/>
    <property type="project" value="InterPro"/>
</dbReference>
<comment type="catalytic activity">
    <reaction evidence="1">
        <text>a uridine in mRNA = a pseudouridine in mRNA</text>
        <dbReference type="Rhea" id="RHEA:56644"/>
        <dbReference type="Rhea" id="RHEA-COMP:14658"/>
        <dbReference type="Rhea" id="RHEA-COMP:14659"/>
        <dbReference type="ChEBI" id="CHEBI:65314"/>
        <dbReference type="ChEBI" id="CHEBI:65315"/>
    </reaction>
</comment>
<dbReference type="GO" id="GO:0001522">
    <property type="term" value="P:pseudouridine synthesis"/>
    <property type="evidence" value="ECO:0007669"/>
    <property type="project" value="InterPro"/>
</dbReference>
<evidence type="ECO:0000256" key="7">
    <source>
        <dbReference type="ARBA" id="ARBA00041563"/>
    </source>
</evidence>
<evidence type="ECO:0000256" key="6">
    <source>
        <dbReference type="ARBA" id="ARBA00039953"/>
    </source>
</evidence>
<dbReference type="Gene3D" id="3.30.2350.10">
    <property type="entry name" value="Pseudouridine synthase"/>
    <property type="match status" value="1"/>
</dbReference>
<evidence type="ECO:0000313" key="9">
    <source>
        <dbReference type="Proteomes" id="UP000887563"/>
    </source>
</evidence>
<evidence type="ECO:0000256" key="5">
    <source>
        <dbReference type="ARBA" id="ARBA00036943"/>
    </source>
</evidence>
<comment type="similarity">
    <text evidence="3">Belongs to the pseudouridine synthase RluA family.</text>
</comment>
<proteinExistence type="inferred from homology"/>
<dbReference type="Pfam" id="PF00849">
    <property type="entry name" value="PseudoU_synth_2"/>
    <property type="match status" value="1"/>
</dbReference>
<dbReference type="PANTHER" id="PTHR21600">
    <property type="entry name" value="MITOCHONDRIAL RNA PSEUDOURIDINE SYNTHASE"/>
    <property type="match status" value="1"/>
</dbReference>
<dbReference type="PANTHER" id="PTHR21600:SF83">
    <property type="entry name" value="PSEUDOURIDYLATE SYNTHASE RPUSD4, MITOCHONDRIAL"/>
    <property type="match status" value="1"/>
</dbReference>
<evidence type="ECO:0000313" key="10">
    <source>
        <dbReference type="WBParaSite" id="Minc3s00396g11577"/>
    </source>
</evidence>
<sequence>MSEIEDDIFGLKKLDSLPLPNSHHHFNKQQNINRNTTKIKENGNLFDEHFFPELIKNSSKETKEQSGQEGEEDFFTEHFERQTSGYEELSTKDVFELINQQNTGIRELWSYVDPVWKFSDEELVEFMAQRIVYETDDVIAFDKPFQVAYSGAPKDQAQLDRILQKLRKRVAPNVNRLHLVNSLDKPCSGIIIFAKNSKKQQELRTLLDQQHFYFRFRCLCKNFPAQVPDKTRVSIPLIKVIKNGNVKFCPLLGRASSDDHIFHLNTDCKLIDFNKSAQVSLIDAFTRTGLINVVRSHLYYGLDCPLIGDQKYTRPNNPKNQALNPIKTALNKQAMEALNLRKNDLRKLPMFMHLGEVHLPEINKGMEGKTEGNCFEEGGGGSIGLNNNINFNVIRAEMPKFFVYALKKLSLFK</sequence>
<dbReference type="GO" id="GO:0009982">
    <property type="term" value="F:pseudouridine synthase activity"/>
    <property type="evidence" value="ECO:0007669"/>
    <property type="project" value="InterPro"/>
</dbReference>
<feature type="domain" description="Pseudouridine synthase RsuA/RluA-like" evidence="8">
    <location>
        <begin position="137"/>
        <end position="239"/>
    </location>
</feature>
<keyword evidence="9" id="KW-1185">Reference proteome</keyword>
<dbReference type="Proteomes" id="UP000887563">
    <property type="component" value="Unplaced"/>
</dbReference>
<reference evidence="10" key="1">
    <citation type="submission" date="2022-11" db="UniProtKB">
        <authorList>
            <consortium name="WormBaseParasite"/>
        </authorList>
    </citation>
    <scope>IDENTIFICATION</scope>
</reference>
<protein>
    <recommendedName>
        <fullName evidence="6">Pseudouridylate synthase RPUSD4, mitochondrial</fullName>
    </recommendedName>
    <alternativeName>
        <fullName evidence="7">RNA pseudouridylate synthase domain-containing protein 4</fullName>
    </alternativeName>
</protein>
<dbReference type="InterPro" id="IPR020103">
    <property type="entry name" value="PsdUridine_synth_cat_dom_sf"/>
</dbReference>
<name>A0A914LBD7_MELIC</name>
<dbReference type="SUPFAM" id="SSF55120">
    <property type="entry name" value="Pseudouridine synthase"/>
    <property type="match status" value="1"/>
</dbReference>
<evidence type="ECO:0000256" key="1">
    <source>
        <dbReference type="ARBA" id="ARBA00001166"/>
    </source>
</evidence>
<comment type="catalytic activity">
    <reaction evidence="2">
        <text>uridine in 5S rRNA = pseudouridine in 5S rRNA</text>
        <dbReference type="Rhea" id="RHEA:47036"/>
        <dbReference type="Rhea" id="RHEA-COMP:11730"/>
        <dbReference type="Rhea" id="RHEA-COMP:11731"/>
        <dbReference type="ChEBI" id="CHEBI:65314"/>
        <dbReference type="ChEBI" id="CHEBI:65315"/>
    </reaction>
</comment>
<evidence type="ECO:0000256" key="4">
    <source>
        <dbReference type="ARBA" id="ARBA00023235"/>
    </source>
</evidence>
<dbReference type="WBParaSite" id="Minc3s00396g11577">
    <property type="protein sequence ID" value="Minc3s00396g11577"/>
    <property type="gene ID" value="Minc3s00396g11577"/>
</dbReference>
<dbReference type="InterPro" id="IPR050188">
    <property type="entry name" value="RluA_PseudoU_synthase"/>
</dbReference>
<comment type="catalytic activity">
    <reaction evidence="5">
        <text>a uridine in tRNA = a pseudouridine in tRNA</text>
        <dbReference type="Rhea" id="RHEA:54572"/>
        <dbReference type="Rhea" id="RHEA-COMP:13339"/>
        <dbReference type="Rhea" id="RHEA-COMP:13934"/>
        <dbReference type="ChEBI" id="CHEBI:65314"/>
        <dbReference type="ChEBI" id="CHEBI:65315"/>
    </reaction>
</comment>
<organism evidence="9 10">
    <name type="scientific">Meloidogyne incognita</name>
    <name type="common">Southern root-knot nematode worm</name>
    <name type="synonym">Oxyuris incognita</name>
    <dbReference type="NCBI Taxonomy" id="6306"/>
    <lineage>
        <taxon>Eukaryota</taxon>
        <taxon>Metazoa</taxon>
        <taxon>Ecdysozoa</taxon>
        <taxon>Nematoda</taxon>
        <taxon>Chromadorea</taxon>
        <taxon>Rhabditida</taxon>
        <taxon>Tylenchina</taxon>
        <taxon>Tylenchomorpha</taxon>
        <taxon>Tylenchoidea</taxon>
        <taxon>Meloidogynidae</taxon>
        <taxon>Meloidogyninae</taxon>
        <taxon>Meloidogyne</taxon>
        <taxon>Meloidogyne incognita group</taxon>
    </lineage>
</organism>
<accession>A0A914LBD7</accession>
<dbReference type="InterPro" id="IPR006145">
    <property type="entry name" value="PsdUridine_synth_RsuA/RluA"/>
</dbReference>
<evidence type="ECO:0000256" key="3">
    <source>
        <dbReference type="ARBA" id="ARBA00010876"/>
    </source>
</evidence>
<dbReference type="AlphaFoldDB" id="A0A914LBD7"/>
<keyword evidence="4" id="KW-0413">Isomerase</keyword>
<evidence type="ECO:0000256" key="2">
    <source>
        <dbReference type="ARBA" id="ARBA00001896"/>
    </source>
</evidence>